<dbReference type="PRINTS" id="PR00406">
    <property type="entry name" value="CYTB5RDTASE"/>
</dbReference>
<keyword evidence="3 10" id="KW-0001">2Fe-2S</keyword>
<dbReference type="GO" id="GO:0006221">
    <property type="term" value="P:pyrimidine nucleotide biosynthetic process"/>
    <property type="evidence" value="ECO:0007669"/>
    <property type="project" value="InterPro"/>
</dbReference>
<dbReference type="PIRSF" id="PIRSF006816">
    <property type="entry name" value="Cyc3_hyd_g"/>
    <property type="match status" value="1"/>
</dbReference>
<dbReference type="InterPro" id="IPR017927">
    <property type="entry name" value="FAD-bd_FR_type"/>
</dbReference>
<dbReference type="Gene3D" id="3.40.50.80">
    <property type="entry name" value="Nucleotide-binding domain of ferredoxin-NADP reductase (FNR) module"/>
    <property type="match status" value="1"/>
</dbReference>
<evidence type="ECO:0000259" key="11">
    <source>
        <dbReference type="PROSITE" id="PS51384"/>
    </source>
</evidence>
<feature type="binding site" evidence="10">
    <location>
        <position position="263"/>
    </location>
    <ligand>
        <name>[2Fe-2S] cluster</name>
        <dbReference type="ChEBI" id="CHEBI:190135"/>
    </ligand>
</feature>
<comment type="caution">
    <text evidence="12">The sequence shown here is derived from an EMBL/GenBank/DDBJ whole genome shotgun (WGS) entry which is preliminary data.</text>
</comment>
<keyword evidence="4 10" id="KW-0479">Metal-binding</keyword>
<dbReference type="InterPro" id="IPR037117">
    <property type="entry name" value="Dihydroorotate_DH_ele_sf"/>
</dbReference>
<dbReference type="Gene3D" id="2.40.30.10">
    <property type="entry name" value="Translation factors"/>
    <property type="match status" value="1"/>
</dbReference>
<evidence type="ECO:0000313" key="12">
    <source>
        <dbReference type="EMBL" id="TET59786.1"/>
    </source>
</evidence>
<dbReference type="InterPro" id="IPR012165">
    <property type="entry name" value="Cyt_c3_hydrogenase_gsu"/>
</dbReference>
<name>A0A523VYD4_UNCAE</name>
<dbReference type="PANTHER" id="PTHR43513:SF1">
    <property type="entry name" value="ANAEROBIC SULFITE REDUCTASE SUBUNIT B"/>
    <property type="match status" value="1"/>
</dbReference>
<evidence type="ECO:0000256" key="3">
    <source>
        <dbReference type="ARBA" id="ARBA00022714"/>
    </source>
</evidence>
<dbReference type="Proteomes" id="UP000319130">
    <property type="component" value="Unassembled WGS sequence"/>
</dbReference>
<dbReference type="InterPro" id="IPR019480">
    <property type="entry name" value="Dihydroorotate_DH_Fe-S-bd"/>
</dbReference>
<keyword evidence="6" id="KW-0249">Electron transport</keyword>
<comment type="cofactor">
    <cofactor evidence="10">
        <name>[2Fe-2S] cluster</name>
        <dbReference type="ChEBI" id="CHEBI:190135"/>
    </cofactor>
    <text evidence="10">Binds 1 [2Fe-2S] cluster per subunit.</text>
</comment>
<sequence length="282" mass="31728">MNDLYRPKPVTIRKIVIENEAKDIKTFELVFLDREDRERFKFTCGQFAMLSVLESGESPIGIASSPLDDEYLQFTVKRYPTGVLTTALHNLEEGTQIGVRGPYGNFYPLEAMEGKNVLIVGGGFAFTTLRSTIRYLLHEKNRSRFKDITVLYGARSPGELIYKSELKEWEERDDISMYVTVDKGDENWKGRVGLVPNVLKEVAPSSKNSIALVCGPPIMLKYTMVPLLDLGFSPQTIVTSLERRMSCGIGKCGRCNISSRYVCKDGPVFTYAELRELPEGAL</sequence>
<organism evidence="12 13">
    <name type="scientific">Aerophobetes bacterium</name>
    <dbReference type="NCBI Taxonomy" id="2030807"/>
    <lineage>
        <taxon>Bacteria</taxon>
        <taxon>Candidatus Aerophobota</taxon>
    </lineage>
</organism>
<dbReference type="Pfam" id="PF00175">
    <property type="entry name" value="NAD_binding_1"/>
    <property type="match status" value="1"/>
</dbReference>
<comment type="cofactor">
    <cofactor evidence="9">
        <name>[2Fe-2S] cluster</name>
        <dbReference type="ChEBI" id="CHEBI:190135"/>
    </cofactor>
</comment>
<dbReference type="Gene3D" id="2.10.240.10">
    <property type="entry name" value="Dihydroorotate dehydrogenase, electron transfer subunit"/>
    <property type="match status" value="1"/>
</dbReference>
<evidence type="ECO:0000256" key="9">
    <source>
        <dbReference type="ARBA" id="ARBA00034078"/>
    </source>
</evidence>
<keyword evidence="7 10" id="KW-0408">Iron</keyword>
<dbReference type="InterPro" id="IPR017938">
    <property type="entry name" value="Riboflavin_synthase-like_b-brl"/>
</dbReference>
<dbReference type="InterPro" id="IPR050353">
    <property type="entry name" value="PyrK_electron_transfer"/>
</dbReference>
<evidence type="ECO:0000256" key="2">
    <source>
        <dbReference type="ARBA" id="ARBA00022630"/>
    </source>
</evidence>
<feature type="binding site" evidence="10">
    <location>
        <position position="255"/>
    </location>
    <ligand>
        <name>[2Fe-2S] cluster</name>
        <dbReference type="ChEBI" id="CHEBI:190135"/>
    </ligand>
</feature>
<keyword evidence="2" id="KW-0285">Flavoprotein</keyword>
<protein>
    <submittedName>
        <fullName evidence="12">Heterodisulfide reductase subunit F</fullName>
    </submittedName>
</protein>
<dbReference type="GO" id="GO:0016491">
    <property type="term" value="F:oxidoreductase activity"/>
    <property type="evidence" value="ECO:0007669"/>
    <property type="project" value="InterPro"/>
</dbReference>
<reference evidence="12 13" key="1">
    <citation type="submission" date="2019-03" db="EMBL/GenBank/DDBJ databases">
        <title>Metabolic potential of uncultured bacteria and archaea associated with petroleum seepage in deep-sea sediments.</title>
        <authorList>
            <person name="Dong X."/>
            <person name="Hubert C."/>
        </authorList>
    </citation>
    <scope>NUCLEOTIDE SEQUENCE [LARGE SCALE GENOMIC DNA]</scope>
    <source>
        <strain evidence="12">E29_bin52</strain>
    </source>
</reference>
<dbReference type="SUPFAM" id="SSF63380">
    <property type="entry name" value="Riboflavin synthase domain-like"/>
    <property type="match status" value="1"/>
</dbReference>
<evidence type="ECO:0000256" key="7">
    <source>
        <dbReference type="ARBA" id="ARBA00023004"/>
    </source>
</evidence>
<dbReference type="GO" id="GO:0046872">
    <property type="term" value="F:metal ion binding"/>
    <property type="evidence" value="ECO:0007669"/>
    <property type="project" value="UniProtKB-KW"/>
</dbReference>
<evidence type="ECO:0000256" key="10">
    <source>
        <dbReference type="PIRSR" id="PIRSR006816-2"/>
    </source>
</evidence>
<dbReference type="PROSITE" id="PS51384">
    <property type="entry name" value="FAD_FR"/>
    <property type="match status" value="1"/>
</dbReference>
<dbReference type="Pfam" id="PF10418">
    <property type="entry name" value="DHODB_Fe-S_bind"/>
    <property type="match status" value="1"/>
</dbReference>
<evidence type="ECO:0000313" key="13">
    <source>
        <dbReference type="Proteomes" id="UP000319130"/>
    </source>
</evidence>
<proteinExistence type="predicted"/>
<dbReference type="GO" id="GO:0051537">
    <property type="term" value="F:2 iron, 2 sulfur cluster binding"/>
    <property type="evidence" value="ECO:0007669"/>
    <property type="project" value="UniProtKB-KW"/>
</dbReference>
<dbReference type="SUPFAM" id="SSF52343">
    <property type="entry name" value="Ferredoxin reductase-like, C-terminal NADP-linked domain"/>
    <property type="match status" value="1"/>
</dbReference>
<keyword evidence="1" id="KW-0813">Transport</keyword>
<keyword evidence="8 10" id="KW-0411">Iron-sulfur</keyword>
<dbReference type="InterPro" id="IPR039261">
    <property type="entry name" value="FNR_nucleotide-bd"/>
</dbReference>
<dbReference type="GO" id="GO:0050660">
    <property type="term" value="F:flavin adenine dinucleotide binding"/>
    <property type="evidence" value="ECO:0007669"/>
    <property type="project" value="InterPro"/>
</dbReference>
<dbReference type="CDD" id="cd06221">
    <property type="entry name" value="sulfite_reductase_like"/>
    <property type="match status" value="1"/>
</dbReference>
<gene>
    <name evidence="12" type="ORF">E3J48_07425</name>
</gene>
<evidence type="ECO:0000256" key="4">
    <source>
        <dbReference type="ARBA" id="ARBA00022723"/>
    </source>
</evidence>
<dbReference type="EMBL" id="SOIZ01000337">
    <property type="protein sequence ID" value="TET59786.1"/>
    <property type="molecule type" value="Genomic_DNA"/>
</dbReference>
<dbReference type="InterPro" id="IPR008333">
    <property type="entry name" value="Cbr1-like_FAD-bd_dom"/>
</dbReference>
<dbReference type="InterPro" id="IPR001433">
    <property type="entry name" value="OxRdtase_FAD/NAD-bd"/>
</dbReference>
<feature type="domain" description="FAD-binding FR-type" evidence="11">
    <location>
        <begin position="5"/>
        <end position="109"/>
    </location>
</feature>
<dbReference type="PANTHER" id="PTHR43513">
    <property type="entry name" value="DIHYDROOROTATE DEHYDROGENASE B (NAD(+)), ELECTRON TRANSFER SUBUNIT"/>
    <property type="match status" value="1"/>
</dbReference>
<feature type="binding site" evidence="10">
    <location>
        <position position="252"/>
    </location>
    <ligand>
        <name>[2Fe-2S] cluster</name>
        <dbReference type="ChEBI" id="CHEBI:190135"/>
    </ligand>
</feature>
<evidence type="ECO:0000256" key="5">
    <source>
        <dbReference type="ARBA" id="ARBA00022827"/>
    </source>
</evidence>
<evidence type="ECO:0000256" key="8">
    <source>
        <dbReference type="ARBA" id="ARBA00023014"/>
    </source>
</evidence>
<dbReference type="AlphaFoldDB" id="A0A523VYD4"/>
<keyword evidence="5" id="KW-0274">FAD</keyword>
<dbReference type="Pfam" id="PF00970">
    <property type="entry name" value="FAD_binding_6"/>
    <property type="match status" value="1"/>
</dbReference>
<evidence type="ECO:0000256" key="1">
    <source>
        <dbReference type="ARBA" id="ARBA00022448"/>
    </source>
</evidence>
<accession>A0A523VYD4</accession>
<evidence type="ECO:0000256" key="6">
    <source>
        <dbReference type="ARBA" id="ARBA00022982"/>
    </source>
</evidence>
<feature type="binding site" evidence="10">
    <location>
        <position position="247"/>
    </location>
    <ligand>
        <name>[2Fe-2S] cluster</name>
        <dbReference type="ChEBI" id="CHEBI:190135"/>
    </ligand>
</feature>